<evidence type="ECO:0000313" key="2">
    <source>
        <dbReference type="Proteomes" id="UP001516400"/>
    </source>
</evidence>
<accession>A0ABD2NA15</accession>
<sequence>MKAGRTVADIIPVMGNIRDPRSGREISKQRFFLKFIELHWFGRHIQKDIDKDLYALSLRAFSVYRIAFTDAILVISRIPPINFEKKLSNNAWQRTQDPFETENDK</sequence>
<gene>
    <name evidence="1" type="ORF">HHI36_020102</name>
</gene>
<dbReference type="EMBL" id="JABFTP020000083">
    <property type="protein sequence ID" value="KAL3275335.1"/>
    <property type="molecule type" value="Genomic_DNA"/>
</dbReference>
<protein>
    <submittedName>
        <fullName evidence="1">Uncharacterized protein</fullName>
    </submittedName>
</protein>
<dbReference type="AlphaFoldDB" id="A0ABD2NA15"/>
<dbReference type="Proteomes" id="UP001516400">
    <property type="component" value="Unassembled WGS sequence"/>
</dbReference>
<organism evidence="1 2">
    <name type="scientific">Cryptolaemus montrouzieri</name>
    <dbReference type="NCBI Taxonomy" id="559131"/>
    <lineage>
        <taxon>Eukaryota</taxon>
        <taxon>Metazoa</taxon>
        <taxon>Ecdysozoa</taxon>
        <taxon>Arthropoda</taxon>
        <taxon>Hexapoda</taxon>
        <taxon>Insecta</taxon>
        <taxon>Pterygota</taxon>
        <taxon>Neoptera</taxon>
        <taxon>Endopterygota</taxon>
        <taxon>Coleoptera</taxon>
        <taxon>Polyphaga</taxon>
        <taxon>Cucujiformia</taxon>
        <taxon>Coccinelloidea</taxon>
        <taxon>Coccinellidae</taxon>
        <taxon>Scymninae</taxon>
        <taxon>Scymnini</taxon>
        <taxon>Cryptolaemus</taxon>
    </lineage>
</organism>
<keyword evidence="2" id="KW-1185">Reference proteome</keyword>
<proteinExistence type="predicted"/>
<evidence type="ECO:0000313" key="1">
    <source>
        <dbReference type="EMBL" id="KAL3275335.1"/>
    </source>
</evidence>
<reference evidence="1 2" key="1">
    <citation type="journal article" date="2021" name="BMC Biol.">
        <title>Horizontally acquired antibacterial genes associated with adaptive radiation of ladybird beetles.</title>
        <authorList>
            <person name="Li H.S."/>
            <person name="Tang X.F."/>
            <person name="Huang Y.H."/>
            <person name="Xu Z.Y."/>
            <person name="Chen M.L."/>
            <person name="Du X.Y."/>
            <person name="Qiu B.Y."/>
            <person name="Chen P.T."/>
            <person name="Zhang W."/>
            <person name="Slipinski A."/>
            <person name="Escalona H.E."/>
            <person name="Waterhouse R.M."/>
            <person name="Zwick A."/>
            <person name="Pang H."/>
        </authorList>
    </citation>
    <scope>NUCLEOTIDE SEQUENCE [LARGE SCALE GENOMIC DNA]</scope>
    <source>
        <strain evidence="1">SYSU2018</strain>
    </source>
</reference>
<name>A0ABD2NA15_9CUCU</name>
<comment type="caution">
    <text evidence="1">The sequence shown here is derived from an EMBL/GenBank/DDBJ whole genome shotgun (WGS) entry which is preliminary data.</text>
</comment>